<organism evidence="4 5">
    <name type="scientific">Apiospora saccharicola</name>
    <dbReference type="NCBI Taxonomy" id="335842"/>
    <lineage>
        <taxon>Eukaryota</taxon>
        <taxon>Fungi</taxon>
        <taxon>Dikarya</taxon>
        <taxon>Ascomycota</taxon>
        <taxon>Pezizomycotina</taxon>
        <taxon>Sordariomycetes</taxon>
        <taxon>Xylariomycetidae</taxon>
        <taxon>Amphisphaeriales</taxon>
        <taxon>Apiosporaceae</taxon>
        <taxon>Apiospora</taxon>
    </lineage>
</organism>
<dbReference type="Proteomes" id="UP001446871">
    <property type="component" value="Unassembled WGS sequence"/>
</dbReference>
<gene>
    <name evidence="4" type="ORF">PG996_010164</name>
</gene>
<evidence type="ECO:0000313" key="4">
    <source>
        <dbReference type="EMBL" id="KAK8060234.1"/>
    </source>
</evidence>
<dbReference type="InterPro" id="IPR018839">
    <property type="entry name" value="Tscrpt-silencing_Clr2_C"/>
</dbReference>
<name>A0ABR1UMU6_9PEZI</name>
<protein>
    <recommendedName>
        <fullName evidence="6">Cryptic loci regulator 2 N-terminal domain-containing protein</fullName>
    </recommendedName>
</protein>
<dbReference type="InterPro" id="IPR038986">
    <property type="entry name" value="Clr2"/>
</dbReference>
<feature type="domain" description="Cryptic loci regulator 2 C-terminal" evidence="2">
    <location>
        <begin position="417"/>
        <end position="537"/>
    </location>
</feature>
<feature type="compositionally biased region" description="Pro residues" evidence="1">
    <location>
        <begin position="175"/>
        <end position="185"/>
    </location>
</feature>
<evidence type="ECO:0008006" key="6">
    <source>
        <dbReference type="Google" id="ProtNLM"/>
    </source>
</evidence>
<feature type="region of interest" description="Disordered" evidence="1">
    <location>
        <begin position="175"/>
        <end position="214"/>
    </location>
</feature>
<keyword evidence="5" id="KW-1185">Reference proteome</keyword>
<comment type="caution">
    <text evidence="4">The sequence shown here is derived from an EMBL/GenBank/DDBJ whole genome shotgun (WGS) entry which is preliminary data.</text>
</comment>
<evidence type="ECO:0000256" key="1">
    <source>
        <dbReference type="SAM" id="MobiDB-lite"/>
    </source>
</evidence>
<dbReference type="PANTHER" id="PTHR38046">
    <property type="entry name" value="CRYPTIC LOCI REGULATOR 2"/>
    <property type="match status" value="1"/>
</dbReference>
<accession>A0ABR1UMU6</accession>
<feature type="region of interest" description="Disordered" evidence="1">
    <location>
        <begin position="238"/>
        <end position="264"/>
    </location>
</feature>
<dbReference type="Pfam" id="PF10383">
    <property type="entry name" value="Clr2"/>
    <property type="match status" value="1"/>
</dbReference>
<dbReference type="Pfam" id="PF16761">
    <property type="entry name" value="Clr2_transil"/>
    <property type="match status" value="1"/>
</dbReference>
<proteinExistence type="predicted"/>
<dbReference type="InterPro" id="IPR031915">
    <property type="entry name" value="Clr2_N"/>
</dbReference>
<dbReference type="EMBL" id="JAQQWM010000006">
    <property type="protein sequence ID" value="KAK8060234.1"/>
    <property type="molecule type" value="Genomic_DNA"/>
</dbReference>
<evidence type="ECO:0000259" key="3">
    <source>
        <dbReference type="Pfam" id="PF16761"/>
    </source>
</evidence>
<reference evidence="4 5" key="1">
    <citation type="submission" date="2023-01" db="EMBL/GenBank/DDBJ databases">
        <title>Analysis of 21 Apiospora genomes using comparative genomics revels a genus with tremendous synthesis potential of carbohydrate active enzymes and secondary metabolites.</title>
        <authorList>
            <person name="Sorensen T."/>
        </authorList>
    </citation>
    <scope>NUCLEOTIDE SEQUENCE [LARGE SCALE GENOMIC DNA]</scope>
    <source>
        <strain evidence="4 5">CBS 83171</strain>
    </source>
</reference>
<sequence>MAAGSGTSDAYPFTLAPGSSDGKAWADSDFNSGHQVLPEDDKRYIAWLFRLGSLLRDQFLPGPEHQDRVYFLDKLPDHYHIRCKTAQNRLDYYLYGYPHGNKPKAFRSPNDFFPRKYIAHPALSLRLSSSFHATSYELQGRIFLTYPDLLWIVGGNKDKGLCSCQLCNPDQAKPPWWPQPVPIPAPSTSSTIAAPKGGSSIPAGTPAASATPMSRTASASSAVLKPAPAVKAVQQPMSAIAPAQPKTTPGPVSTDPSTHSQNPVLAGNQAIATPQAEDKAVFREGEAVWFLTNPTWRLGIVLQKLPADKPEGRLRYMIKQLAHSLLQLETHLRPENEMRPFLAFSVPAVNLPELQNTWVRNAPWSQIVAKYAGDNPGRQELVGVEGSKKALIEIDHSYSLFNVISDSRPSGGKLVVRGIFLGAERINVGEAVRIRLTAQEMNPAWPKNMPTLMVLKEIFTAKSGETDGLFFSGDIYRLEEISRQQQAIEQTQIPPTMFNEKAFRDEVRAAAGTHFQWVPVLQNVTKDETVIRGRFYETSRLMAILDQNKFDAALAKGEVEDVQAYLNNRADSKGVYVGRKKNRLEMLAGAVPADFVLPLPATIQETN</sequence>
<evidence type="ECO:0000259" key="2">
    <source>
        <dbReference type="Pfam" id="PF10383"/>
    </source>
</evidence>
<feature type="domain" description="Cryptic loci regulator 2 N-terminal" evidence="3">
    <location>
        <begin position="70"/>
        <end position="114"/>
    </location>
</feature>
<feature type="compositionally biased region" description="Polar residues" evidence="1">
    <location>
        <begin position="245"/>
        <end position="263"/>
    </location>
</feature>
<evidence type="ECO:0000313" key="5">
    <source>
        <dbReference type="Proteomes" id="UP001446871"/>
    </source>
</evidence>
<dbReference type="PANTHER" id="PTHR38046:SF1">
    <property type="entry name" value="CRYPTIC LOCI REGULATOR 2"/>
    <property type="match status" value="1"/>
</dbReference>